<dbReference type="AlphaFoldDB" id="A0A0V0HU98"/>
<proteinExistence type="predicted"/>
<reference evidence="1" key="1">
    <citation type="submission" date="2015-12" db="EMBL/GenBank/DDBJ databases">
        <title>Gene expression during late stages of embryo sac development: a critical building block for successful pollen-pistil interactions.</title>
        <authorList>
            <person name="Liu Y."/>
            <person name="Joly V."/>
            <person name="Sabar M."/>
            <person name="Matton D.P."/>
        </authorList>
    </citation>
    <scope>NUCLEOTIDE SEQUENCE</scope>
</reference>
<protein>
    <submittedName>
        <fullName evidence="1">Putative ovule protein</fullName>
    </submittedName>
</protein>
<accession>A0A0V0HU98</accession>
<organism evidence="1">
    <name type="scientific">Solanum chacoense</name>
    <name type="common">Chaco potato</name>
    <dbReference type="NCBI Taxonomy" id="4108"/>
    <lineage>
        <taxon>Eukaryota</taxon>
        <taxon>Viridiplantae</taxon>
        <taxon>Streptophyta</taxon>
        <taxon>Embryophyta</taxon>
        <taxon>Tracheophyta</taxon>
        <taxon>Spermatophyta</taxon>
        <taxon>Magnoliopsida</taxon>
        <taxon>eudicotyledons</taxon>
        <taxon>Gunneridae</taxon>
        <taxon>Pentapetalae</taxon>
        <taxon>asterids</taxon>
        <taxon>lamiids</taxon>
        <taxon>Solanales</taxon>
        <taxon>Solanaceae</taxon>
        <taxon>Solanoideae</taxon>
        <taxon>Solaneae</taxon>
        <taxon>Solanum</taxon>
    </lineage>
</organism>
<dbReference type="EMBL" id="GEDG01014883">
    <property type="protein sequence ID" value="JAP23982.1"/>
    <property type="molecule type" value="Transcribed_RNA"/>
</dbReference>
<evidence type="ECO:0000313" key="1">
    <source>
        <dbReference type="EMBL" id="JAP23982.1"/>
    </source>
</evidence>
<name>A0A0V0HU98_SOLCH</name>
<sequence>MTSTFNLVCSNHHKSTAKHCTIEAPLGTTRIISDHKMFPLNPPSSSFHTSISAHIMSTSFPLPLPSHTTHNLSSKFTIVAPHRNLGNPLSTPFSSFHTSSFTSYPLILPK</sequence>